<dbReference type="Proteomes" id="UP000241118">
    <property type="component" value="Unassembled WGS sequence"/>
</dbReference>
<dbReference type="Gene3D" id="1.10.150.690">
    <property type="entry name" value="DUF2063"/>
    <property type="match status" value="1"/>
</dbReference>
<dbReference type="AlphaFoldDB" id="A0A2P8I2F2"/>
<dbReference type="InterPro" id="IPR018640">
    <property type="entry name" value="DUF2063"/>
</dbReference>
<dbReference type="RefSeq" id="WP_106618820.1">
    <property type="nucleotide sequence ID" value="NZ_PYAX01000012.1"/>
</dbReference>
<evidence type="ECO:0000259" key="1">
    <source>
        <dbReference type="Pfam" id="PF09836"/>
    </source>
</evidence>
<evidence type="ECO:0000313" key="2">
    <source>
        <dbReference type="EMBL" id="PSL52648.1"/>
    </source>
</evidence>
<dbReference type="Pfam" id="PF09836">
    <property type="entry name" value="DUF2063"/>
    <property type="match status" value="1"/>
</dbReference>
<accession>A0A2P8I2F2</accession>
<proteinExistence type="predicted"/>
<name>A0A2P8I2F2_SACCR</name>
<organism evidence="2 3">
    <name type="scientific">Saccharothrix carnea</name>
    <dbReference type="NCBI Taxonomy" id="1280637"/>
    <lineage>
        <taxon>Bacteria</taxon>
        <taxon>Bacillati</taxon>
        <taxon>Actinomycetota</taxon>
        <taxon>Actinomycetes</taxon>
        <taxon>Pseudonocardiales</taxon>
        <taxon>Pseudonocardiaceae</taxon>
        <taxon>Saccharothrix</taxon>
    </lineage>
</organism>
<dbReference type="OrthoDB" id="4146344at2"/>
<reference evidence="2 3" key="1">
    <citation type="submission" date="2018-03" db="EMBL/GenBank/DDBJ databases">
        <title>Genomic Encyclopedia of Type Strains, Phase III (KMG-III): the genomes of soil and plant-associated and newly described type strains.</title>
        <authorList>
            <person name="Whitman W."/>
        </authorList>
    </citation>
    <scope>NUCLEOTIDE SEQUENCE [LARGE SCALE GENOMIC DNA]</scope>
    <source>
        <strain evidence="2 3">CGMCC 4.7097</strain>
    </source>
</reference>
<dbReference type="InterPro" id="IPR044922">
    <property type="entry name" value="DUF2063_N_sf"/>
</dbReference>
<sequence>MADPDLAALQEWLLATCTSGGRSGDRYRARQVAEVVRGSERLTGEERVAIYARGYRARLHECLKAEFTALHALLGDQVFGLFADAYLAAHPPRSYSLFDLGARFADFLQETRPDPHEPPGSPDGLPTALARLERARAETRRAHGVETDPAHQPVDPLAVMTSPDLTVRTPPSLHLLHLDFALLDALEAADRGDRPNVPAPGDTYYAVARSRYRVRVHVLAPWQHAFLGACAGGTALHTAAVTTAEVCARDVSEVWAALIAWLPVAVDAGMATFAR</sequence>
<feature type="domain" description="Putative DNA-binding" evidence="1">
    <location>
        <begin position="21"/>
        <end position="108"/>
    </location>
</feature>
<dbReference type="EMBL" id="PYAX01000012">
    <property type="protein sequence ID" value="PSL52648.1"/>
    <property type="molecule type" value="Genomic_DNA"/>
</dbReference>
<evidence type="ECO:0000313" key="3">
    <source>
        <dbReference type="Proteomes" id="UP000241118"/>
    </source>
</evidence>
<keyword evidence="2" id="KW-0238">DNA-binding</keyword>
<comment type="caution">
    <text evidence="2">The sequence shown here is derived from an EMBL/GenBank/DDBJ whole genome shotgun (WGS) entry which is preliminary data.</text>
</comment>
<gene>
    <name evidence="2" type="ORF">B0I31_112117</name>
</gene>
<keyword evidence="3" id="KW-1185">Reference proteome</keyword>
<dbReference type="GO" id="GO:0003677">
    <property type="term" value="F:DNA binding"/>
    <property type="evidence" value="ECO:0007669"/>
    <property type="project" value="UniProtKB-KW"/>
</dbReference>
<protein>
    <submittedName>
        <fullName evidence="2">Putative DNA-binding protein</fullName>
    </submittedName>
</protein>